<dbReference type="GO" id="GO:0008422">
    <property type="term" value="F:beta-glucosidase activity"/>
    <property type="evidence" value="ECO:0007669"/>
    <property type="project" value="TreeGrafter"/>
</dbReference>
<evidence type="ECO:0000313" key="5">
    <source>
        <dbReference type="EMBL" id="VDK50401.1"/>
    </source>
</evidence>
<dbReference type="Proteomes" id="UP000267096">
    <property type="component" value="Unassembled WGS sequence"/>
</dbReference>
<evidence type="ECO:0000256" key="1">
    <source>
        <dbReference type="ARBA" id="ARBA00010838"/>
    </source>
</evidence>
<dbReference type="OrthoDB" id="65569at2759"/>
<dbReference type="InterPro" id="IPR001360">
    <property type="entry name" value="Glyco_hydro_1"/>
</dbReference>
<evidence type="ECO:0000256" key="4">
    <source>
        <dbReference type="RuleBase" id="RU003690"/>
    </source>
</evidence>
<evidence type="ECO:0000256" key="3">
    <source>
        <dbReference type="ARBA" id="ARBA00023295"/>
    </source>
</evidence>
<evidence type="ECO:0000313" key="6">
    <source>
        <dbReference type="Proteomes" id="UP000267096"/>
    </source>
</evidence>
<dbReference type="InterPro" id="IPR017853">
    <property type="entry name" value="GH"/>
</dbReference>
<protein>
    <submittedName>
        <fullName evidence="5">Uncharacterized protein</fullName>
    </submittedName>
</protein>
<organism evidence="5 6">
    <name type="scientific">Anisakis simplex</name>
    <name type="common">Herring worm</name>
    <dbReference type="NCBI Taxonomy" id="6269"/>
    <lineage>
        <taxon>Eukaryota</taxon>
        <taxon>Metazoa</taxon>
        <taxon>Ecdysozoa</taxon>
        <taxon>Nematoda</taxon>
        <taxon>Chromadorea</taxon>
        <taxon>Rhabditida</taxon>
        <taxon>Spirurina</taxon>
        <taxon>Ascaridomorpha</taxon>
        <taxon>Ascaridoidea</taxon>
        <taxon>Anisakidae</taxon>
        <taxon>Anisakis</taxon>
        <taxon>Anisakis simplex complex</taxon>
    </lineage>
</organism>
<dbReference type="AlphaFoldDB" id="A0A3P6S6T5"/>
<accession>A0A3P6S6T5</accession>
<gene>
    <name evidence="5" type="ORF">ASIM_LOCUS13717</name>
</gene>
<keyword evidence="6" id="KW-1185">Reference proteome</keyword>
<sequence length="194" mass="22679">MEWNFDWFTRPIFHEDGSANFLGLNYYTSFMARELKPGEPGNHIQVDRDSGVAWSHSNKWKTIGPPGSWLQDYPQGFRKLLNYIKHKYNNVTVLITENGCMDTLGEELHDETRIAYLAEHLKTISLGSDKCNVIGYTLWSLLDNFEWDQGYKFRFGIYHVDFEDADRKRTPKKSAEWYKEIIARNSVLVDTNNA</sequence>
<name>A0A3P6S6T5_ANISI</name>
<dbReference type="Gene3D" id="3.20.20.80">
    <property type="entry name" value="Glycosidases"/>
    <property type="match status" value="1"/>
</dbReference>
<keyword evidence="3" id="KW-0326">Glycosidase</keyword>
<dbReference type="PANTHER" id="PTHR10353">
    <property type="entry name" value="GLYCOSYL HYDROLASE"/>
    <property type="match status" value="1"/>
</dbReference>
<reference evidence="5 6" key="1">
    <citation type="submission" date="2018-11" db="EMBL/GenBank/DDBJ databases">
        <authorList>
            <consortium name="Pathogen Informatics"/>
        </authorList>
    </citation>
    <scope>NUCLEOTIDE SEQUENCE [LARGE SCALE GENOMIC DNA]</scope>
</reference>
<dbReference type="PRINTS" id="PR00131">
    <property type="entry name" value="GLHYDRLASE1"/>
</dbReference>
<keyword evidence="2" id="KW-0378">Hydrolase</keyword>
<dbReference type="EMBL" id="UYRR01031476">
    <property type="protein sequence ID" value="VDK50401.1"/>
    <property type="molecule type" value="Genomic_DNA"/>
</dbReference>
<comment type="similarity">
    <text evidence="1 4">Belongs to the glycosyl hydrolase 1 family.</text>
</comment>
<dbReference type="PANTHER" id="PTHR10353:SF36">
    <property type="entry name" value="LP05116P"/>
    <property type="match status" value="1"/>
</dbReference>
<proteinExistence type="inferred from homology"/>
<dbReference type="Pfam" id="PF00232">
    <property type="entry name" value="Glyco_hydro_1"/>
    <property type="match status" value="1"/>
</dbReference>
<evidence type="ECO:0000256" key="2">
    <source>
        <dbReference type="ARBA" id="ARBA00022801"/>
    </source>
</evidence>
<dbReference type="SUPFAM" id="SSF51445">
    <property type="entry name" value="(Trans)glycosidases"/>
    <property type="match status" value="1"/>
</dbReference>
<dbReference type="GO" id="GO:0005975">
    <property type="term" value="P:carbohydrate metabolic process"/>
    <property type="evidence" value="ECO:0007669"/>
    <property type="project" value="InterPro"/>
</dbReference>